<proteinExistence type="predicted"/>
<dbReference type="AlphaFoldDB" id="A0A1G8GL67"/>
<organism evidence="3 4">
    <name type="scientific">Arthrobacter subterraneus</name>
    <dbReference type="NCBI Taxonomy" id="335973"/>
    <lineage>
        <taxon>Bacteria</taxon>
        <taxon>Bacillati</taxon>
        <taxon>Actinomycetota</taxon>
        <taxon>Actinomycetes</taxon>
        <taxon>Micrococcales</taxon>
        <taxon>Micrococcaceae</taxon>
        <taxon>Arthrobacter</taxon>
    </lineage>
</organism>
<dbReference type="Gene3D" id="3.40.630.30">
    <property type="match status" value="1"/>
</dbReference>
<evidence type="ECO:0000259" key="2">
    <source>
        <dbReference type="PROSITE" id="PS51186"/>
    </source>
</evidence>
<dbReference type="PANTHER" id="PTHR13947">
    <property type="entry name" value="GNAT FAMILY N-ACETYLTRANSFERASE"/>
    <property type="match status" value="1"/>
</dbReference>
<dbReference type="Proteomes" id="UP000199258">
    <property type="component" value="Unassembled WGS sequence"/>
</dbReference>
<feature type="domain" description="N-acetyltransferase" evidence="2">
    <location>
        <begin position="3"/>
        <end position="162"/>
    </location>
</feature>
<keyword evidence="1 3" id="KW-0808">Transferase</keyword>
<dbReference type="RefSeq" id="WP_090585438.1">
    <property type="nucleotide sequence ID" value="NZ_FNDT01000004.1"/>
</dbReference>
<dbReference type="CDD" id="cd04301">
    <property type="entry name" value="NAT_SF"/>
    <property type="match status" value="1"/>
</dbReference>
<dbReference type="PROSITE" id="PS51186">
    <property type="entry name" value="GNAT"/>
    <property type="match status" value="1"/>
</dbReference>
<gene>
    <name evidence="3" type="ORF">SAMN04488693_104170</name>
</gene>
<evidence type="ECO:0000313" key="3">
    <source>
        <dbReference type="EMBL" id="SDH95037.1"/>
    </source>
</evidence>
<dbReference type="InterPro" id="IPR016181">
    <property type="entry name" value="Acyl_CoA_acyltransferase"/>
</dbReference>
<dbReference type="InterPro" id="IPR050769">
    <property type="entry name" value="NAT_camello-type"/>
</dbReference>
<evidence type="ECO:0000313" key="4">
    <source>
        <dbReference type="Proteomes" id="UP000199258"/>
    </source>
</evidence>
<protein>
    <submittedName>
        <fullName evidence="3">Predicted N-acetyltransferase YhbS</fullName>
    </submittedName>
</protein>
<dbReference type="EMBL" id="FNDT01000004">
    <property type="protein sequence ID" value="SDH95037.1"/>
    <property type="molecule type" value="Genomic_DNA"/>
</dbReference>
<evidence type="ECO:0000256" key="1">
    <source>
        <dbReference type="ARBA" id="ARBA00022679"/>
    </source>
</evidence>
<dbReference type="InterPro" id="IPR000182">
    <property type="entry name" value="GNAT_dom"/>
</dbReference>
<dbReference type="OrthoDB" id="273614at2"/>
<reference evidence="3 4" key="1">
    <citation type="submission" date="2016-10" db="EMBL/GenBank/DDBJ databases">
        <authorList>
            <person name="de Groot N.N."/>
        </authorList>
    </citation>
    <scope>NUCLEOTIDE SEQUENCE [LARGE SCALE GENOMIC DNA]</scope>
    <source>
        <strain evidence="3 4">NP_1H</strain>
    </source>
</reference>
<accession>A0A1G8GL67</accession>
<dbReference type="GO" id="GO:0008080">
    <property type="term" value="F:N-acetyltransferase activity"/>
    <property type="evidence" value="ECO:0007669"/>
    <property type="project" value="InterPro"/>
</dbReference>
<sequence length="163" mass="17988">MDITVRSADRNDFGEIRRITVEAYSNAGYIDDEYAFNHILAAIEEGHAGSSLLVAESGGKIVGSVFVTRPGGDFSDVAHDGELEFRMLAVEPGEQHKGIAHRLVEEVIERARRDPDLSGVVLTIAPQMNGQHALYESLNFTRIPARDFMLTDSFALHVYKLSV</sequence>
<dbReference type="PANTHER" id="PTHR13947:SF37">
    <property type="entry name" value="LD18367P"/>
    <property type="match status" value="1"/>
</dbReference>
<dbReference type="STRING" id="335973.SAMN04488693_104170"/>
<name>A0A1G8GL67_9MICC</name>
<dbReference type="Pfam" id="PF00583">
    <property type="entry name" value="Acetyltransf_1"/>
    <property type="match status" value="1"/>
</dbReference>
<dbReference type="SUPFAM" id="SSF55729">
    <property type="entry name" value="Acyl-CoA N-acyltransferases (Nat)"/>
    <property type="match status" value="1"/>
</dbReference>
<keyword evidence="4" id="KW-1185">Reference proteome</keyword>